<comment type="similarity">
    <text evidence="2 9">Belongs to the SLC41A transporter family.</text>
</comment>
<evidence type="ECO:0000256" key="6">
    <source>
        <dbReference type="ARBA" id="ARBA00022989"/>
    </source>
</evidence>
<keyword evidence="6 9" id="KW-1133">Transmembrane helix</keyword>
<dbReference type="PROSITE" id="PS51371">
    <property type="entry name" value="CBS"/>
    <property type="match status" value="1"/>
</dbReference>
<feature type="transmembrane region" description="Helical" evidence="9">
    <location>
        <begin position="358"/>
        <end position="378"/>
    </location>
</feature>
<evidence type="ECO:0000259" key="10">
    <source>
        <dbReference type="PROSITE" id="PS51371"/>
    </source>
</evidence>
<dbReference type="Pfam" id="PF00571">
    <property type="entry name" value="CBS"/>
    <property type="match status" value="2"/>
</dbReference>
<dbReference type="HOGENOM" id="CLU_037408_2_2_9"/>
<comment type="subcellular location">
    <subcellularLocation>
        <location evidence="9">Cell membrane</location>
        <topology evidence="9">Multi-pass membrane protein</topology>
    </subcellularLocation>
    <subcellularLocation>
        <location evidence="1">Membrane</location>
        <topology evidence="1">Multi-pass membrane protein</topology>
    </subcellularLocation>
</comment>
<dbReference type="SMART" id="SM00924">
    <property type="entry name" value="MgtE_N"/>
    <property type="match status" value="1"/>
</dbReference>
<evidence type="ECO:0000256" key="7">
    <source>
        <dbReference type="ARBA" id="ARBA00023136"/>
    </source>
</evidence>
<accession>G5GG93</accession>
<dbReference type="PANTHER" id="PTHR43773">
    <property type="entry name" value="MAGNESIUM TRANSPORTER MGTE"/>
    <property type="match status" value="1"/>
</dbReference>
<feature type="transmembrane region" description="Helical" evidence="9">
    <location>
        <begin position="308"/>
        <end position="328"/>
    </location>
</feature>
<evidence type="ECO:0000256" key="2">
    <source>
        <dbReference type="ARBA" id="ARBA00009749"/>
    </source>
</evidence>
<feature type="domain" description="CBS" evidence="10">
    <location>
        <begin position="200"/>
        <end position="256"/>
    </location>
</feature>
<keyword evidence="7 9" id="KW-0472">Membrane</keyword>
<evidence type="ECO:0000256" key="3">
    <source>
        <dbReference type="ARBA" id="ARBA00022448"/>
    </source>
</evidence>
<dbReference type="AlphaFoldDB" id="G5GG93"/>
<dbReference type="SUPFAM" id="SSF54631">
    <property type="entry name" value="CBS-domain pair"/>
    <property type="match status" value="1"/>
</dbReference>
<feature type="transmembrane region" description="Helical" evidence="9">
    <location>
        <begin position="384"/>
        <end position="411"/>
    </location>
</feature>
<evidence type="ECO:0000256" key="5">
    <source>
        <dbReference type="ARBA" id="ARBA00022842"/>
    </source>
</evidence>
<dbReference type="SMART" id="SM00116">
    <property type="entry name" value="CBS"/>
    <property type="match status" value="2"/>
</dbReference>
<dbReference type="STRING" id="679200.HMPREF9333_00583"/>
<feature type="transmembrane region" description="Helical" evidence="9">
    <location>
        <begin position="423"/>
        <end position="444"/>
    </location>
</feature>
<dbReference type="EMBL" id="ACZL01000011">
    <property type="protein sequence ID" value="EHI56303.1"/>
    <property type="molecule type" value="Genomic_DNA"/>
</dbReference>
<keyword evidence="5 9" id="KW-0460">Magnesium</keyword>
<proteinExistence type="inferred from homology"/>
<dbReference type="Gene3D" id="1.25.60.10">
    <property type="entry name" value="MgtE N-terminal domain-like"/>
    <property type="match status" value="1"/>
</dbReference>
<dbReference type="Gene3D" id="1.10.357.20">
    <property type="entry name" value="SLC41 divalent cation transporters, integral membrane domain"/>
    <property type="match status" value="1"/>
</dbReference>
<evidence type="ECO:0000256" key="1">
    <source>
        <dbReference type="ARBA" id="ARBA00004141"/>
    </source>
</evidence>
<dbReference type="PANTHER" id="PTHR43773:SF1">
    <property type="entry name" value="MAGNESIUM TRANSPORTER MGTE"/>
    <property type="match status" value="1"/>
</dbReference>
<dbReference type="eggNOG" id="COG2239">
    <property type="taxonomic scope" value="Bacteria"/>
</dbReference>
<dbReference type="GO" id="GO:0046872">
    <property type="term" value="F:metal ion binding"/>
    <property type="evidence" value="ECO:0007669"/>
    <property type="project" value="UniProtKB-KW"/>
</dbReference>
<keyword evidence="4 9" id="KW-0812">Transmembrane</keyword>
<dbReference type="InterPro" id="IPR006668">
    <property type="entry name" value="Mg_transptr_MgtE_intracell_dom"/>
</dbReference>
<dbReference type="Gene3D" id="3.10.580.10">
    <property type="entry name" value="CBS-domain"/>
    <property type="match status" value="1"/>
</dbReference>
<feature type="transmembrane region" description="Helical" evidence="9">
    <location>
        <begin position="284"/>
        <end position="302"/>
    </location>
</feature>
<evidence type="ECO:0000256" key="8">
    <source>
        <dbReference type="PROSITE-ProRule" id="PRU00703"/>
    </source>
</evidence>
<keyword evidence="8" id="KW-0129">CBS domain</keyword>
<dbReference type="Pfam" id="PF01769">
    <property type="entry name" value="MgtE"/>
    <property type="match status" value="1"/>
</dbReference>
<keyword evidence="9" id="KW-0479">Metal-binding</keyword>
<comment type="subunit">
    <text evidence="9">Homodimer.</text>
</comment>
<dbReference type="InterPro" id="IPR038076">
    <property type="entry name" value="MgtE_N_sf"/>
</dbReference>
<dbReference type="InterPro" id="IPR036739">
    <property type="entry name" value="SLC41_membr_dom_sf"/>
</dbReference>
<dbReference type="Proteomes" id="UP000003011">
    <property type="component" value="Unassembled WGS sequence"/>
</dbReference>
<dbReference type="SUPFAM" id="SSF161093">
    <property type="entry name" value="MgtE membrane domain-like"/>
    <property type="match status" value="1"/>
</dbReference>
<name>G5GG93_9FIRM</name>
<dbReference type="RefSeq" id="WP_005539713.1">
    <property type="nucleotide sequence ID" value="NZ_JH378830.1"/>
</dbReference>
<reference evidence="11 12" key="1">
    <citation type="submission" date="2011-08" db="EMBL/GenBank/DDBJ databases">
        <title>The Genome Sequence of Johnsonella ignava ATCC 51276.</title>
        <authorList>
            <consortium name="The Broad Institute Genome Sequencing Platform"/>
            <person name="Earl A."/>
            <person name="Ward D."/>
            <person name="Feldgarden M."/>
            <person name="Gevers D."/>
            <person name="Izard J."/>
            <person name="Blanton J.M."/>
            <person name="Baranova O.V."/>
            <person name="Dewhirst F.E."/>
            <person name="Young S.K."/>
            <person name="Zeng Q."/>
            <person name="Gargeya S."/>
            <person name="Fitzgerald M."/>
            <person name="Haas B."/>
            <person name="Abouelleil A."/>
            <person name="Alvarado L."/>
            <person name="Arachchi H.M."/>
            <person name="Berlin A."/>
            <person name="Brown A."/>
            <person name="Chapman S.B."/>
            <person name="Chen Z."/>
            <person name="Dunbar C."/>
            <person name="Freedman E."/>
            <person name="Gearin G."/>
            <person name="Gellesch M."/>
            <person name="Goldberg J."/>
            <person name="Griggs A."/>
            <person name="Gujja S."/>
            <person name="Heiman D."/>
            <person name="Howarth C."/>
            <person name="Larson L."/>
            <person name="Lui A."/>
            <person name="MacDonald P.J.P."/>
            <person name="Montmayeur A."/>
            <person name="Murphy C."/>
            <person name="Neiman D."/>
            <person name="Pearson M."/>
            <person name="Priest M."/>
            <person name="Roberts A."/>
            <person name="Saif S."/>
            <person name="Shea T."/>
            <person name="Shenoy N."/>
            <person name="Sisk P."/>
            <person name="Stolte C."/>
            <person name="Sykes S."/>
            <person name="Wortman J."/>
            <person name="Nusbaum C."/>
            <person name="Birren B."/>
        </authorList>
    </citation>
    <scope>NUCLEOTIDE SEQUENCE [LARGE SCALE GENOMIC DNA]</scope>
    <source>
        <strain evidence="11 12">ATCC 51276</strain>
    </source>
</reference>
<dbReference type="CDD" id="cd04606">
    <property type="entry name" value="CBS_pair_Mg_transporter"/>
    <property type="match status" value="1"/>
</dbReference>
<evidence type="ECO:0000313" key="12">
    <source>
        <dbReference type="Proteomes" id="UP000003011"/>
    </source>
</evidence>
<dbReference type="GO" id="GO:0005886">
    <property type="term" value="C:plasma membrane"/>
    <property type="evidence" value="ECO:0007669"/>
    <property type="project" value="UniProtKB-SubCell"/>
</dbReference>
<dbReference type="InterPro" id="IPR046342">
    <property type="entry name" value="CBS_dom_sf"/>
</dbReference>
<keyword evidence="9" id="KW-1003">Cell membrane</keyword>
<dbReference type="Pfam" id="PF03448">
    <property type="entry name" value="MgtE_N"/>
    <property type="match status" value="1"/>
</dbReference>
<gene>
    <name evidence="11" type="ORF">HMPREF9333_00583</name>
</gene>
<dbReference type="InterPro" id="IPR006669">
    <property type="entry name" value="MgtE_transporter"/>
</dbReference>
<keyword evidence="3 9" id="KW-0813">Transport</keyword>
<dbReference type="InterPro" id="IPR006667">
    <property type="entry name" value="SLC41_membr_dom"/>
</dbReference>
<dbReference type="PATRIC" id="fig|679200.3.peg.617"/>
<evidence type="ECO:0000313" key="11">
    <source>
        <dbReference type="EMBL" id="EHI56303.1"/>
    </source>
</evidence>
<dbReference type="OrthoDB" id="9790355at2"/>
<sequence>MYDEIKNKELHSLVEEKKFRLLRDELGDMNEFDVAEFMGELDAQGSLIVFRMLPKEAASSVFAFLEPQNQEHIIKSITDKELSYIIEDLYVDDMVDMLEELPANVVKKVINNANPSTRTLINQFLKYPANSAGTVMTAEYIGLRKTMTVAEAFDYIRKHGIDKETIYTCYVMDAKRVLEGVLTIKEMLINPDTTLLVDIMDTRVVKAFTTTDREELVDIFNKYSLIALPIVDHENRLVGIVTVDDVVDVMEEEATEDFEKMAAMLPSEKPYLKTGVFELAKNRIVWLLVLMISGMITGNVLAKYERAFAALPLLVTFVPMLTGTGGNAGSQSSTMIIRGMVIGEIEPSDALRVFWKEGMVSILVGIVLGAANFIRLIIMYPGEYMISLTVVLSLFATIIMAKIIGGILPLIAKKLNFDPAIMAAPLITTIVDAFSLIIYFQIAIRLLDGIKPA</sequence>
<organism evidence="11 12">
    <name type="scientific">Johnsonella ignava ATCC 51276</name>
    <dbReference type="NCBI Taxonomy" id="679200"/>
    <lineage>
        <taxon>Bacteria</taxon>
        <taxon>Bacillati</taxon>
        <taxon>Bacillota</taxon>
        <taxon>Clostridia</taxon>
        <taxon>Lachnospirales</taxon>
        <taxon>Lachnospiraceae</taxon>
        <taxon>Johnsonella</taxon>
    </lineage>
</organism>
<dbReference type="SUPFAM" id="SSF158791">
    <property type="entry name" value="MgtE N-terminal domain-like"/>
    <property type="match status" value="1"/>
</dbReference>
<comment type="function">
    <text evidence="9">Acts as a magnesium transporter.</text>
</comment>
<dbReference type="InterPro" id="IPR000644">
    <property type="entry name" value="CBS_dom"/>
</dbReference>
<keyword evidence="12" id="KW-1185">Reference proteome</keyword>
<evidence type="ECO:0000256" key="9">
    <source>
        <dbReference type="RuleBase" id="RU362011"/>
    </source>
</evidence>
<comment type="caution">
    <text evidence="11">The sequence shown here is derived from an EMBL/GenBank/DDBJ whole genome shotgun (WGS) entry which is preliminary data.</text>
</comment>
<dbReference type="NCBIfam" id="TIGR00400">
    <property type="entry name" value="mgtE"/>
    <property type="match status" value="1"/>
</dbReference>
<evidence type="ECO:0000256" key="4">
    <source>
        <dbReference type="ARBA" id="ARBA00022692"/>
    </source>
</evidence>
<dbReference type="GO" id="GO:0015095">
    <property type="term" value="F:magnesium ion transmembrane transporter activity"/>
    <property type="evidence" value="ECO:0007669"/>
    <property type="project" value="UniProtKB-UniRule"/>
</dbReference>
<protein>
    <recommendedName>
        <fullName evidence="9">Magnesium transporter MgtE</fullName>
    </recommendedName>
</protein>